<dbReference type="STRING" id="1618350.UR67_C0003G0011"/>
<sequence length="174" mass="18364">MKMKKAAIIFFSSIFLGLIILLVSNSLKKVNAEANSWINSGINMYANISGNIGIGTASPQFPLHIAKGTGKAAGFLNEATGTNNDAFVTYKAAINTSGRKAFNLNTGASSLNRLDLRLLNDGLTSSIRTIMTWNYDGNVGIGTTAPAQKLEVNGNFKLSGNIVSDGDICIGNCQ</sequence>
<reference evidence="1 2" key="1">
    <citation type="journal article" date="2015" name="Nature">
        <title>rRNA introns, odd ribosomes, and small enigmatic genomes across a large radiation of phyla.</title>
        <authorList>
            <person name="Brown C.T."/>
            <person name="Hug L.A."/>
            <person name="Thomas B.C."/>
            <person name="Sharon I."/>
            <person name="Castelle C.J."/>
            <person name="Singh A."/>
            <person name="Wilkins M.J."/>
            <person name="Williams K.H."/>
            <person name="Banfield J.F."/>
        </authorList>
    </citation>
    <scope>NUCLEOTIDE SEQUENCE [LARGE SCALE GENOMIC DNA]</scope>
</reference>
<organism evidence="1 2">
    <name type="scientific">candidate division CPR3 bacterium GW2011_GWF2_35_18</name>
    <dbReference type="NCBI Taxonomy" id="1618350"/>
    <lineage>
        <taxon>Bacteria</taxon>
        <taxon>Bacteria division CPR3</taxon>
    </lineage>
</organism>
<evidence type="ECO:0000313" key="1">
    <source>
        <dbReference type="EMBL" id="KKP69733.1"/>
    </source>
</evidence>
<gene>
    <name evidence="1" type="ORF">UR67_C0003G0011</name>
</gene>
<name>A0A0G0BJX8_UNCC3</name>
<comment type="caution">
    <text evidence="1">The sequence shown here is derived from an EMBL/GenBank/DDBJ whole genome shotgun (WGS) entry which is preliminary data.</text>
</comment>
<dbReference type="EMBL" id="LBQB01000003">
    <property type="protein sequence ID" value="KKP69733.1"/>
    <property type="molecule type" value="Genomic_DNA"/>
</dbReference>
<dbReference type="Proteomes" id="UP000034581">
    <property type="component" value="Unassembled WGS sequence"/>
</dbReference>
<accession>A0A0G0BJX8</accession>
<dbReference type="AlphaFoldDB" id="A0A0G0BJX8"/>
<proteinExistence type="predicted"/>
<protein>
    <submittedName>
        <fullName evidence="1">Uncharacterized protein</fullName>
    </submittedName>
</protein>
<evidence type="ECO:0000313" key="2">
    <source>
        <dbReference type="Proteomes" id="UP000034581"/>
    </source>
</evidence>